<comment type="caution">
    <text evidence="3">The sequence shown here is derived from an EMBL/GenBank/DDBJ whole genome shotgun (WGS) entry which is preliminary data.</text>
</comment>
<dbReference type="RefSeq" id="WP_236100383.1">
    <property type="nucleotide sequence ID" value="NZ_JAKGUD010000020.1"/>
</dbReference>
<evidence type="ECO:0000256" key="1">
    <source>
        <dbReference type="SAM" id="MobiDB-lite"/>
    </source>
</evidence>
<dbReference type="PANTHER" id="PTHR33525:SF3">
    <property type="entry name" value="RIBONUCLEASE Y"/>
    <property type="match status" value="1"/>
</dbReference>
<keyword evidence="4" id="KW-1185">Reference proteome</keyword>
<dbReference type="Pfam" id="PF08668">
    <property type="entry name" value="HDOD"/>
    <property type="match status" value="1"/>
</dbReference>
<dbReference type="PROSITE" id="PS51833">
    <property type="entry name" value="HDOD"/>
    <property type="match status" value="1"/>
</dbReference>
<feature type="region of interest" description="Disordered" evidence="1">
    <location>
        <begin position="109"/>
        <end position="131"/>
    </location>
</feature>
<feature type="compositionally biased region" description="Basic and acidic residues" evidence="1">
    <location>
        <begin position="117"/>
        <end position="131"/>
    </location>
</feature>
<evidence type="ECO:0000313" key="3">
    <source>
        <dbReference type="EMBL" id="MCF4143624.1"/>
    </source>
</evidence>
<dbReference type="InterPro" id="IPR003607">
    <property type="entry name" value="HD/PDEase_dom"/>
</dbReference>
<evidence type="ECO:0000259" key="2">
    <source>
        <dbReference type="PROSITE" id="PS51833"/>
    </source>
</evidence>
<dbReference type="CDD" id="cd00077">
    <property type="entry name" value="HDc"/>
    <property type="match status" value="1"/>
</dbReference>
<dbReference type="Gene3D" id="1.10.3210.10">
    <property type="entry name" value="Hypothetical protein af1432"/>
    <property type="match status" value="1"/>
</dbReference>
<name>A0ABS9ER00_9BACT</name>
<evidence type="ECO:0000313" key="4">
    <source>
        <dbReference type="Proteomes" id="UP001200430"/>
    </source>
</evidence>
<organism evidence="3 4">
    <name type="scientific">Dethiosulfovibrio marinus</name>
    <dbReference type="NCBI Taxonomy" id="133532"/>
    <lineage>
        <taxon>Bacteria</taxon>
        <taxon>Thermotogati</taxon>
        <taxon>Synergistota</taxon>
        <taxon>Synergistia</taxon>
        <taxon>Synergistales</taxon>
        <taxon>Dethiosulfovibrionaceae</taxon>
        <taxon>Dethiosulfovibrio</taxon>
    </lineage>
</organism>
<protein>
    <submittedName>
        <fullName evidence="3">HDOD domain-containing protein</fullName>
    </submittedName>
</protein>
<dbReference type="EMBL" id="JAKGUD010000020">
    <property type="protein sequence ID" value="MCF4143624.1"/>
    <property type="molecule type" value="Genomic_DNA"/>
</dbReference>
<gene>
    <name evidence="3" type="ORF">L2W38_12475</name>
</gene>
<dbReference type="SUPFAM" id="SSF109604">
    <property type="entry name" value="HD-domain/PDEase-like"/>
    <property type="match status" value="1"/>
</dbReference>
<dbReference type="PANTHER" id="PTHR33525">
    <property type="match status" value="1"/>
</dbReference>
<proteinExistence type="predicted"/>
<dbReference type="InterPro" id="IPR052340">
    <property type="entry name" value="RNase_Y/CdgJ"/>
</dbReference>
<dbReference type="InterPro" id="IPR013976">
    <property type="entry name" value="HDOD"/>
</dbReference>
<feature type="domain" description="HDOD" evidence="2">
    <location>
        <begin position="149"/>
        <end position="344"/>
    </location>
</feature>
<dbReference type="Proteomes" id="UP001200430">
    <property type="component" value="Unassembled WGS sequence"/>
</dbReference>
<accession>A0ABS9ER00</accession>
<reference evidence="3 4" key="1">
    <citation type="submission" date="2022-01" db="EMBL/GenBank/DDBJ databases">
        <title>Dethiosulfovibrio faecalis sp. nov., a novel proteolytic, non-sulfur-reducing bacterium isolated from a marine aquaculture solid waste bioreactor.</title>
        <authorList>
            <person name="Grabowski S."/>
            <person name="Apolinario E."/>
            <person name="Schneider N."/>
            <person name="Marshall C.W."/>
            <person name="Sowers K.R."/>
        </authorList>
    </citation>
    <scope>NUCLEOTIDE SEQUENCE [LARGE SCALE GENOMIC DNA]</scope>
    <source>
        <strain evidence="3 4">DSM 12537</strain>
    </source>
</reference>
<sequence>MGLVSTSRLSEGMILADDLSTPAGRKILGRGTSLSEKHISMMKVWGIAFADVEGLDQEELLSNERSLMETMDRSDSIVRSFFPSHQDGGPCSEIFHLCRERCARLIEEEDSDGLSDMTDHRRPEELPSREGLPVDKPRLSEIIGGDVPLGSLPDIYFKIREVIQSPVSSATSIARVVGTDPNLSLRLLRLVNSAFYGFPTPIRSISRAVAIVGIKELSSLALAVSTMSAFDHIPSSYVDMRSFWKHSVTCGVLARVLASRRKIRRDDHFFLAGLLHDVGRAILYVRFPSHMSHGLGVSRFFRLPLAEVERRLVGFDHGQVTFRLLESWRIPEPILGMASWHHEPLSSENPEETSLLWIADWMANAMKIGSSGTFYLPTLDEELWELTGIHKEELRSVFDQAERQIEEILRIFFIA</sequence>